<dbReference type="Ensembl" id="ENST00000430690.5">
    <property type="protein sequence ID" value="ENSP00000408280.1"/>
    <property type="gene ID" value="ENSG00000234728.9"/>
</dbReference>
<dbReference type="Ensembl" id="ENST00000433697.5">
    <property type="protein sequence ID" value="ENSP00000397730.1"/>
    <property type="gene ID" value="ENSG00000229300.9"/>
</dbReference>
<dbReference type="Ensembl" id="ENST00000413638.5">
    <property type="protein sequence ID" value="ENSP00000395192.1"/>
    <property type="gene ID" value="ENSG00000226710.9"/>
</dbReference>
<protein>
    <submittedName>
        <fullName evidence="1">Small nucleolar RNA host gene 32</fullName>
    </submittedName>
</protein>
<dbReference type="Ensembl" id="ENST00000549426.2">
    <property type="protein sequence ID" value="ENSP00000449901.2"/>
    <property type="gene ID" value="ENSG00000234728.9"/>
</dbReference>
<dbReference type="Ensembl" id="ENST00000400039.3">
    <property type="protein sequence ID" value="ENSP00000382914.3"/>
    <property type="gene ID" value="ENSG00000206380.11"/>
</dbReference>
<dbReference type="Ensembl" id="ENST00000550492.2">
    <property type="protein sequence ID" value="ENSP00000448031.2"/>
    <property type="gene ID" value="ENSG00000229300.9"/>
</dbReference>
<evidence type="ECO:0000313" key="1">
    <source>
        <dbReference type="Ensembl" id="ENSP00000382909.1"/>
    </source>
</evidence>
<dbReference type="Ensembl" id="ENST00000444192.5">
    <property type="protein sequence ID" value="ENSP00000417013.1"/>
    <property type="gene ID" value="ENSG00000226710.9"/>
</dbReference>
<keyword evidence="2" id="KW-1185">Reference proteome</keyword>
<dbReference type="Ensembl" id="ENST00000436205.2">
    <property type="protein sequence ID" value="ENSP00000406099.2"/>
    <property type="gene ID" value="ENSG00000226710.9"/>
</dbReference>
<dbReference type="Ensembl" id="ENST00000400034.5">
    <property type="protein sequence ID" value="ENSP00000382909.1"/>
    <property type="gene ID" value="ENSG00000206380.11"/>
</dbReference>
<dbReference type="Ensembl" id="ENST00000550685.2">
    <property type="protein sequence ID" value="ENSP00000448996.2"/>
    <property type="gene ID" value="ENSG00000206380.11"/>
</dbReference>
<organism evidence="1 2">
    <name type="scientific">Homo sapiens</name>
    <name type="common">Human</name>
    <dbReference type="NCBI Taxonomy" id="9606"/>
    <lineage>
        <taxon>Eukaryota</taxon>
        <taxon>Metazoa</taxon>
        <taxon>Chordata</taxon>
        <taxon>Craniata</taxon>
        <taxon>Vertebrata</taxon>
        <taxon>Euteleostomi</taxon>
        <taxon>Mammalia</taxon>
        <taxon>Eutheria</taxon>
        <taxon>Euarchontoglires</taxon>
        <taxon>Primates</taxon>
        <taxon>Haplorrhini</taxon>
        <taxon>Catarrhini</taxon>
        <taxon>Hominidae</taxon>
        <taxon>Homo</taxon>
    </lineage>
</organism>
<dbReference type="HGNC" id="HGNC:19078">
    <property type="gene designation" value="SNHG32"/>
</dbReference>
<gene>
    <name evidence="1" type="primary">SNHG32</name>
</gene>
<dbReference type="Ensembl" id="ENST00000414536.6">
    <property type="protein sequence ID" value="ENSP00000387952.2"/>
    <property type="gene ID" value="ENSG00000206380.11"/>
</dbReference>
<dbReference type="Ensembl" id="ENST00000383383.6">
    <property type="protein sequence ID" value="ENSP00000372874.2"/>
    <property type="gene ID" value="ENSG00000206380.11"/>
</dbReference>
<dbReference type="Ensembl" id="ENST00000423916.5">
    <property type="protein sequence ID" value="ENSP00000397287.1"/>
    <property type="gene ID" value="ENSG00000229300.9"/>
</dbReference>
<dbReference type="Ensembl" id="ENST00000456268.5">
    <property type="protein sequence ID" value="ENSP00000388587.1"/>
    <property type="gene ID" value="ENSG00000234728.9"/>
</dbReference>
<dbReference type="ChiTaRS" id="C6orf48">
    <property type="organism name" value="human"/>
</dbReference>
<dbReference type="Ensembl" id="ENST00000440361.5">
    <property type="protein sequence ID" value="ENSP00000392656.1"/>
    <property type="gene ID" value="ENSG00000226710.9"/>
</dbReference>
<dbReference type="Ensembl" id="ENST00000416886.5">
    <property type="protein sequence ID" value="ENSP00000397392.1"/>
    <property type="gene ID" value="ENSG00000226710.9"/>
</dbReference>
<dbReference type="Ensembl" id="ENST00000436495.5">
    <property type="protein sequence ID" value="ENSP00000396517.1"/>
    <property type="gene ID" value="ENSG00000229300.9"/>
</dbReference>
<name>A0A024RCN7_HUMAN</name>
<dbReference type="Ensembl" id="ENST00000433752.6">
    <property type="protein sequence ID" value="ENSP00000408391.2"/>
    <property type="gene ID" value="ENSG00000234728.9"/>
</dbReference>
<dbReference type="Ensembl" id="ENST00000400037.5">
    <property type="protein sequence ID" value="ENSP00000382912.1"/>
    <property type="gene ID" value="ENSG00000206380.11"/>
</dbReference>
<dbReference type="Ensembl" id="ENST00000400035.5">
    <property type="protein sequence ID" value="ENSP00000382910.1"/>
    <property type="gene ID" value="ENSG00000206380.11"/>
</dbReference>
<dbReference type="Ensembl" id="ENST00000458514.5">
    <property type="protein sequence ID" value="ENSP00000405706.1"/>
    <property type="gene ID" value="ENSG00000234728.9"/>
</dbReference>
<dbReference type="InterPro" id="IPR040863">
    <property type="entry name" value="DUF5554"/>
</dbReference>
<evidence type="ECO:0000313" key="2">
    <source>
        <dbReference type="Proteomes" id="UP000005640"/>
    </source>
</evidence>
<dbReference type="IntAct" id="A0A024RCN7">
    <property type="interactions" value="1"/>
</dbReference>
<dbReference type="Ensembl" id="ENST00000439865.5">
    <property type="protein sequence ID" value="ENSP00000397345.1"/>
    <property type="gene ID" value="ENSG00000226710.9"/>
</dbReference>
<dbReference type="Ensembl" id="ENST00000436558.5">
    <property type="protein sequence ID" value="ENSP00000388964.1"/>
    <property type="gene ID" value="ENSG00000234728.9"/>
</dbReference>
<dbReference type="Ensembl" id="ENST00000421605.5">
    <property type="protein sequence ID" value="ENSP00000405501.1"/>
    <property type="gene ID" value="ENSG00000229300.9"/>
</dbReference>
<dbReference type="BioGRID-ORCS" id="50854">
    <property type="hits" value="10 hits in 1115 CRISPR screens"/>
</dbReference>
<dbReference type="AGR" id="HGNC:19078"/>
<dbReference type="Ensembl" id="ENST00000424962.6">
    <property type="protein sequence ID" value="ENSP00000415206.2"/>
    <property type="gene ID" value="ENSG00000234728.9"/>
</dbReference>
<dbReference type="GeneCards" id="SNHG32"/>
<dbReference type="HOGENOM" id="CLU_2670477_0_0_1"/>
<dbReference type="Ensembl" id="ENST00000421039.2">
    <property type="protein sequence ID" value="ENSP00000392591.2"/>
    <property type="gene ID" value="ENSG00000229300.9"/>
</dbReference>
<dbReference type="Ensembl" id="ENST00000435938.5">
    <property type="protein sequence ID" value="ENSP00000395285.1"/>
    <property type="gene ID" value="ENSG00000234728.9"/>
</dbReference>
<dbReference type="Ensembl" id="ENST00000439907.2">
    <property type="protein sequence ID" value="ENSP00000387656.2"/>
    <property type="gene ID" value="ENSG00000234728.9"/>
</dbReference>
<dbReference type="Ensembl" id="ENST00000426843.5">
    <property type="protein sequence ID" value="ENSP00000394750.1"/>
    <property type="gene ID" value="ENSG00000229300.9"/>
</dbReference>
<dbReference type="Ensembl" id="ENST00000443974.5">
    <property type="protein sequence ID" value="ENSP00000401394.1"/>
    <property type="gene ID" value="ENSG00000226710.9"/>
</dbReference>
<dbReference type="Ensembl" id="ENST00000552514.2">
    <property type="protein sequence ID" value="ENSP00000449921.2"/>
    <property type="gene ID" value="ENSG00000226710.9"/>
</dbReference>
<dbReference type="Ensembl" id="ENST00000414434.6">
    <property type="protein sequence ID" value="ENSP00000390420.2"/>
    <property type="gene ID" value="ENSG00000229300.9"/>
</dbReference>
<dbReference type="Proteomes" id="UP000005640">
    <property type="component" value="Unplaced"/>
</dbReference>
<dbReference type="Ensembl" id="ENST00000400038.5">
    <property type="protein sequence ID" value="ENSP00000382913.1"/>
    <property type="gene ID" value="ENSG00000206380.11"/>
</dbReference>
<dbReference type="Ensembl" id="ENST00000444974.6">
    <property type="protein sequence ID" value="ENSP00000402138.2"/>
    <property type="gene ID" value="ENSG00000226710.9"/>
</dbReference>
<dbReference type="Ensembl" id="ENST00000383384.6">
    <property type="protein sequence ID" value="ENSP00000372875.2"/>
    <property type="gene ID" value="ENSG00000206380.11"/>
</dbReference>
<dbReference type="Pfam" id="PF17709">
    <property type="entry name" value="DUF5554"/>
    <property type="match status" value="1"/>
</dbReference>
<accession>A0A024RCN7</accession>
<dbReference type="Ensembl" id="ENST00000456690.5">
    <property type="protein sequence ID" value="ENSP00000414926.1"/>
    <property type="gene ID" value="ENSG00000234728.9"/>
</dbReference>
<dbReference type="AlphaFoldDB" id="A0A024RCN7"/>
<dbReference type="Ensembl" id="ENST00000423640.6">
    <property type="protein sequence ID" value="ENSP00000389848.2"/>
    <property type="gene ID" value="ENSG00000226710.9"/>
</dbReference>
<reference evidence="1" key="1">
    <citation type="submission" date="2025-05" db="UniProtKB">
        <authorList>
            <consortium name="Ensembl"/>
        </authorList>
    </citation>
    <scope>IDENTIFICATION</scope>
</reference>
<dbReference type="Ensembl" id="ENST00000450610.6">
    <property type="protein sequence ID" value="ENSP00000392621.2"/>
    <property type="gene ID" value="ENSG00000229300.9"/>
</dbReference>
<proteinExistence type="predicted"/>
<sequence>MERSFVWLSCLDSDSCNLTFRLGEVESHACSPSLLWNLLTQYLPPGAGHILRTYNFPVLSCVSSCHLIGGKMPEN</sequence>
<dbReference type="Ensembl" id="ENST00000383385.6">
    <property type="protein sequence ID" value="ENSP00000372876.2"/>
    <property type="gene ID" value="ENSG00000206380.11"/>
</dbReference>
<dbReference type="Ensembl" id="ENST00000444331.5">
    <property type="protein sequence ID" value="ENSP00000394438.1"/>
    <property type="gene ID" value="ENSG00000229300.9"/>
</dbReference>